<reference evidence="11" key="1">
    <citation type="submission" date="2019-04" db="EMBL/GenBank/DDBJ databases">
        <title>Friends and foes A comparative genomics studyof 23 Aspergillus species from section Flavi.</title>
        <authorList>
            <consortium name="DOE Joint Genome Institute"/>
            <person name="Kjaerbolling I."/>
            <person name="Vesth T."/>
            <person name="Frisvad J.C."/>
            <person name="Nybo J.L."/>
            <person name="Theobald S."/>
            <person name="Kildgaard S."/>
            <person name="Isbrandt T."/>
            <person name="Kuo A."/>
            <person name="Sato A."/>
            <person name="Lyhne E.K."/>
            <person name="Kogle M.E."/>
            <person name="Wiebenga A."/>
            <person name="Kun R.S."/>
            <person name="Lubbers R.J."/>
            <person name="Makela M.R."/>
            <person name="Barry K."/>
            <person name="Chovatia M."/>
            <person name="Clum A."/>
            <person name="Daum C."/>
            <person name="Haridas S."/>
            <person name="He G."/>
            <person name="LaButti K."/>
            <person name="Lipzen A."/>
            <person name="Mondo S."/>
            <person name="Riley R."/>
            <person name="Salamov A."/>
            <person name="Simmons B.A."/>
            <person name="Magnuson J.K."/>
            <person name="Henrissat B."/>
            <person name="Mortensen U.H."/>
            <person name="Larsen T.O."/>
            <person name="Devries R.P."/>
            <person name="Grigoriev I.V."/>
            <person name="Machida M."/>
            <person name="Baker S.E."/>
            <person name="Andersen M.R."/>
        </authorList>
    </citation>
    <scope>NUCLEOTIDE SEQUENCE [LARGE SCALE GENOMIC DNA]</scope>
    <source>
        <strain evidence="11">CBS 130017</strain>
    </source>
</reference>
<evidence type="ECO:0000256" key="5">
    <source>
        <dbReference type="ARBA" id="ARBA00022833"/>
    </source>
</evidence>
<organism evidence="10 11">
    <name type="scientific">Aspergillus sergii</name>
    <dbReference type="NCBI Taxonomy" id="1034303"/>
    <lineage>
        <taxon>Eukaryota</taxon>
        <taxon>Fungi</taxon>
        <taxon>Dikarya</taxon>
        <taxon>Ascomycota</taxon>
        <taxon>Pezizomycotina</taxon>
        <taxon>Eurotiomycetes</taxon>
        <taxon>Eurotiomycetidae</taxon>
        <taxon>Eurotiales</taxon>
        <taxon>Aspergillaceae</taxon>
        <taxon>Aspergillus</taxon>
        <taxon>Aspergillus subgen. Circumdati</taxon>
    </lineage>
</organism>
<dbReference type="EMBL" id="ML741774">
    <property type="protein sequence ID" value="KAE8330279.1"/>
    <property type="molecule type" value="Genomic_DNA"/>
</dbReference>
<dbReference type="InterPro" id="IPR007219">
    <property type="entry name" value="XnlR_reg_dom"/>
</dbReference>
<feature type="domain" description="Xylanolytic transcriptional activator regulatory" evidence="9">
    <location>
        <begin position="208"/>
        <end position="508"/>
    </location>
</feature>
<evidence type="ECO:0000256" key="2">
    <source>
        <dbReference type="ARBA" id="ARBA00022723"/>
    </source>
</evidence>
<dbReference type="GO" id="GO:0000981">
    <property type="term" value="F:DNA-binding transcription factor activity, RNA polymerase II-specific"/>
    <property type="evidence" value="ECO:0007669"/>
    <property type="project" value="InterPro"/>
</dbReference>
<evidence type="ECO:0000313" key="10">
    <source>
        <dbReference type="EMBL" id="KAE8330279.1"/>
    </source>
</evidence>
<dbReference type="GO" id="GO:0008270">
    <property type="term" value="F:zinc ion binding"/>
    <property type="evidence" value="ECO:0007669"/>
    <property type="project" value="UniProtKB-KW"/>
</dbReference>
<dbReference type="InterPro" id="IPR051059">
    <property type="entry name" value="VerF-like"/>
</dbReference>
<keyword evidence="4" id="KW-0863">Zinc-finger</keyword>
<keyword evidence="3" id="KW-0677">Repeat</keyword>
<comment type="subcellular location">
    <subcellularLocation>
        <location evidence="1">Nucleus</location>
    </subcellularLocation>
</comment>
<sequence length="600" mass="67732">MQKPCSYERVGPRTPQQLLDSDIQAIGQQSTPTQASETAVDATIPSVLPDVLDTHPEDSLIDWDLATIQFPPPLPSPSLFSISSDRVRTLVFLSQVTSVTGLSATFECRSLWQRYSICSLLGLCNEYSADTPPEASSLWETAPSKTDGSALLTQSAGDPLLNQSLAVIELFRRSPYTSTHPRVAPAWSQVLESLCLQFFHPRSIRRFLQLFWLLWYPHCPIVHRPTLRENEVSPVLLACMVIIGACVSPNAPDNEMAKLWFDRVEDIAFSLDTTDPQYLGRPEKLECLQAMYFVCLIQTWEGSPASKRRIRQSRFPSLLIVARSFGISSASHQTLRFDGTPEAWWNQFILEEMIIRYIYHTKHPPTHSYPQDETKRNPTDRTLTKVFLLDVAFAVFYNTPPRMVISELQMDLACHEDCFQATSVDACLSAFARSTALMACQGGRPTVRAAIRRICQSHISPESEAAFERLSTLNMFTIVSALHNLLFHMQSTVVETTAQALESGLHNWKYLWAKRQRLLEQDGDKYGTDMRTDEGFMRHAEEYWLLANVLLERFRNSQNDEMDMESAGPGRGSLDGISDSGMEALNSVIMEFRGIAFRAL</sequence>
<accession>A0A5N6XDS4</accession>
<dbReference type="AlphaFoldDB" id="A0A5N6XDS4"/>
<evidence type="ECO:0000256" key="1">
    <source>
        <dbReference type="ARBA" id="ARBA00004123"/>
    </source>
</evidence>
<evidence type="ECO:0000256" key="8">
    <source>
        <dbReference type="ARBA" id="ARBA00023242"/>
    </source>
</evidence>
<keyword evidence="7" id="KW-0804">Transcription</keyword>
<keyword evidence="11" id="KW-1185">Reference proteome</keyword>
<evidence type="ECO:0000256" key="7">
    <source>
        <dbReference type="ARBA" id="ARBA00023163"/>
    </source>
</evidence>
<name>A0A5N6XDS4_9EURO</name>
<dbReference type="CDD" id="cd12148">
    <property type="entry name" value="fungal_TF_MHR"/>
    <property type="match status" value="1"/>
</dbReference>
<dbReference type="GO" id="GO:0000785">
    <property type="term" value="C:chromatin"/>
    <property type="evidence" value="ECO:0007669"/>
    <property type="project" value="TreeGrafter"/>
</dbReference>
<keyword evidence="2" id="KW-0479">Metal-binding</keyword>
<dbReference type="PANTHER" id="PTHR40626">
    <property type="entry name" value="MIP31509P"/>
    <property type="match status" value="1"/>
</dbReference>
<keyword evidence="6" id="KW-0805">Transcription regulation</keyword>
<evidence type="ECO:0000313" key="11">
    <source>
        <dbReference type="Proteomes" id="UP000325945"/>
    </source>
</evidence>
<dbReference type="GO" id="GO:0006351">
    <property type="term" value="P:DNA-templated transcription"/>
    <property type="evidence" value="ECO:0007669"/>
    <property type="project" value="InterPro"/>
</dbReference>
<evidence type="ECO:0000256" key="6">
    <source>
        <dbReference type="ARBA" id="ARBA00023015"/>
    </source>
</evidence>
<dbReference type="Pfam" id="PF04082">
    <property type="entry name" value="Fungal_trans"/>
    <property type="match status" value="1"/>
</dbReference>
<dbReference type="PANTHER" id="PTHR40626:SF3">
    <property type="entry name" value="TRANSCRIPTION FACTOR WITH C2H2 AND ZN(2)-CYS(6) DNA BINDING DOMAIN (EUROFUNG)-RELATED"/>
    <property type="match status" value="1"/>
</dbReference>
<proteinExistence type="predicted"/>
<keyword evidence="5" id="KW-0862">Zinc</keyword>
<gene>
    <name evidence="10" type="ORF">BDV39DRAFT_202084</name>
</gene>
<keyword evidence="8" id="KW-0539">Nucleus</keyword>
<evidence type="ECO:0000256" key="3">
    <source>
        <dbReference type="ARBA" id="ARBA00022737"/>
    </source>
</evidence>
<protein>
    <recommendedName>
        <fullName evidence="9">Xylanolytic transcriptional activator regulatory domain-containing protein</fullName>
    </recommendedName>
</protein>
<evidence type="ECO:0000259" key="9">
    <source>
        <dbReference type="Pfam" id="PF04082"/>
    </source>
</evidence>
<dbReference type="Proteomes" id="UP000325945">
    <property type="component" value="Unassembled WGS sequence"/>
</dbReference>
<dbReference type="GO" id="GO:0000978">
    <property type="term" value="F:RNA polymerase II cis-regulatory region sequence-specific DNA binding"/>
    <property type="evidence" value="ECO:0007669"/>
    <property type="project" value="InterPro"/>
</dbReference>
<evidence type="ECO:0000256" key="4">
    <source>
        <dbReference type="ARBA" id="ARBA00022771"/>
    </source>
</evidence>
<dbReference type="GO" id="GO:0005634">
    <property type="term" value="C:nucleus"/>
    <property type="evidence" value="ECO:0007669"/>
    <property type="project" value="UniProtKB-SubCell"/>
</dbReference>